<sequence length="37" mass="4026">MGNTAVHHRLPCGRAPRVRPCSPVAPGPRLPLLADRR</sequence>
<reference evidence="3" key="1">
    <citation type="submission" date="2011-12" db="EMBL/GenBank/DDBJ databases">
        <title>Complete genome sequence of Streptomyces cattleya strain DSM 46488.</title>
        <authorList>
            <person name="Ou H.-Y."/>
            <person name="Li P."/>
            <person name="Zhao C."/>
            <person name="O'Hagan D."/>
            <person name="Deng Z."/>
        </authorList>
    </citation>
    <scope>NUCLEOTIDE SEQUENCE [LARGE SCALE GENOMIC DNA]</scope>
    <source>
        <strain evidence="3">ATCC 35852 / DSM 46488 / JCM 4925 / NBRC 14057 / NRRL 8057</strain>
    </source>
</reference>
<dbReference type="EMBL" id="CP003219">
    <property type="protein sequence ID" value="AEW92739.1"/>
    <property type="molecule type" value="Genomic_DNA"/>
</dbReference>
<accession>G8WN18</accession>
<dbReference type="KEGG" id="scy:SCATT_03680"/>
<feature type="compositionally biased region" description="Basic residues" evidence="1">
    <location>
        <begin position="1"/>
        <end position="11"/>
    </location>
</feature>
<dbReference type="AlphaFoldDB" id="G8WN18"/>
<evidence type="ECO:0000313" key="3">
    <source>
        <dbReference type="Proteomes" id="UP000007842"/>
    </source>
</evidence>
<organism evidence="2 3">
    <name type="scientific">Streptantibioticus cattleyicolor (strain ATCC 35852 / DSM 46488 / JCM 4925 / NBRC 14057 / NRRL 8057)</name>
    <name type="common">Streptomyces cattleya</name>
    <dbReference type="NCBI Taxonomy" id="1003195"/>
    <lineage>
        <taxon>Bacteria</taxon>
        <taxon>Bacillati</taxon>
        <taxon>Actinomycetota</taxon>
        <taxon>Actinomycetes</taxon>
        <taxon>Kitasatosporales</taxon>
        <taxon>Streptomycetaceae</taxon>
        <taxon>Streptantibioticus</taxon>
    </lineage>
</organism>
<proteinExistence type="predicted"/>
<keyword evidence="3" id="KW-1185">Reference proteome</keyword>
<evidence type="ECO:0000313" key="2">
    <source>
        <dbReference type="EMBL" id="AEW92739.1"/>
    </source>
</evidence>
<name>G8WN18_STREN</name>
<dbReference type="PATRIC" id="fig|1003195.29.peg.359"/>
<dbReference type="Proteomes" id="UP000007842">
    <property type="component" value="Chromosome"/>
</dbReference>
<feature type="region of interest" description="Disordered" evidence="1">
    <location>
        <begin position="1"/>
        <end position="37"/>
    </location>
</feature>
<protein>
    <submittedName>
        <fullName evidence="2">Uncharacterized protein</fullName>
    </submittedName>
</protein>
<gene>
    <name evidence="2" type="ordered locus">SCATT_03680</name>
</gene>
<dbReference type="HOGENOM" id="CLU_3349002_0_0_11"/>
<evidence type="ECO:0000256" key="1">
    <source>
        <dbReference type="SAM" id="MobiDB-lite"/>
    </source>
</evidence>